<evidence type="ECO:0000313" key="3">
    <source>
        <dbReference type="Proteomes" id="UP000250043"/>
    </source>
</evidence>
<keyword evidence="3" id="KW-1185">Reference proteome</keyword>
<accession>A0A8E2DME3</accession>
<dbReference type="EMBL" id="KV722365">
    <property type="protein sequence ID" value="OCH92667.1"/>
    <property type="molecule type" value="Genomic_DNA"/>
</dbReference>
<gene>
    <name evidence="2" type="ORF">OBBRIDRAFT_416263</name>
</gene>
<feature type="compositionally biased region" description="Basic and acidic residues" evidence="1">
    <location>
        <begin position="107"/>
        <end position="116"/>
    </location>
</feature>
<name>A0A8E2DME3_9APHY</name>
<protein>
    <submittedName>
        <fullName evidence="2">Uncharacterized protein</fullName>
    </submittedName>
</protein>
<sequence>MYFGSQASCVYSTCETGNPVGSPETPARYLRLLCNPPYNSATYIYMRFPFRRTPDFFHQHQPNEATSQVADRLDIVRGLRWLYCARVSFFRSPDGSHPNRGPWIRGSSEKASEDPFRSNTRRPSEDSLELCRTLTASLEHILGSIAATQSDQESDANRQETVPHDVDVKSWVEVLAKTRRDSSSMLTMEIARRRNQFSRNVSITS</sequence>
<reference evidence="2 3" key="1">
    <citation type="submission" date="2016-07" db="EMBL/GenBank/DDBJ databases">
        <title>Draft genome of the white-rot fungus Obba rivulosa 3A-2.</title>
        <authorList>
            <consortium name="DOE Joint Genome Institute"/>
            <person name="Miettinen O."/>
            <person name="Riley R."/>
            <person name="Acob R."/>
            <person name="Barry K."/>
            <person name="Cullen D."/>
            <person name="De Vries R."/>
            <person name="Hainaut M."/>
            <person name="Hatakka A."/>
            <person name="Henrissat B."/>
            <person name="Hilden K."/>
            <person name="Kuo R."/>
            <person name="Labutti K."/>
            <person name="Lipzen A."/>
            <person name="Makela M.R."/>
            <person name="Sandor L."/>
            <person name="Spatafora J.W."/>
            <person name="Grigoriev I.V."/>
            <person name="Hibbett D.S."/>
        </authorList>
    </citation>
    <scope>NUCLEOTIDE SEQUENCE [LARGE SCALE GENOMIC DNA]</scope>
    <source>
        <strain evidence="2 3">3A-2</strain>
    </source>
</reference>
<organism evidence="2 3">
    <name type="scientific">Obba rivulosa</name>
    <dbReference type="NCBI Taxonomy" id="1052685"/>
    <lineage>
        <taxon>Eukaryota</taxon>
        <taxon>Fungi</taxon>
        <taxon>Dikarya</taxon>
        <taxon>Basidiomycota</taxon>
        <taxon>Agaricomycotina</taxon>
        <taxon>Agaricomycetes</taxon>
        <taxon>Polyporales</taxon>
        <taxon>Gelatoporiaceae</taxon>
        <taxon>Obba</taxon>
    </lineage>
</organism>
<evidence type="ECO:0000313" key="2">
    <source>
        <dbReference type="EMBL" id="OCH92667.1"/>
    </source>
</evidence>
<evidence type="ECO:0000256" key="1">
    <source>
        <dbReference type="SAM" id="MobiDB-lite"/>
    </source>
</evidence>
<feature type="region of interest" description="Disordered" evidence="1">
    <location>
        <begin position="94"/>
        <end position="124"/>
    </location>
</feature>
<proteinExistence type="predicted"/>
<dbReference type="AlphaFoldDB" id="A0A8E2DME3"/>
<dbReference type="Proteomes" id="UP000250043">
    <property type="component" value="Unassembled WGS sequence"/>
</dbReference>